<dbReference type="AlphaFoldDB" id="A0AAE3VCQ5"/>
<keyword evidence="2" id="KW-1185">Reference proteome</keyword>
<sequence length="142" mass="17055">MKAKQYLRSLRLLDISINQKIKEMEGLERSRVSLGSMDYSRDRVQTSPEPDASYTHVVDHIADLQAEINREIDRYVDRKHKIINQIQGLEDRRYVDVLYKRYVEWKRMEEIAYLMGYNFKYTLQLHAEALTKFEEIYGTNME</sequence>
<comment type="caution">
    <text evidence="1">The sequence shown here is derived from an EMBL/GenBank/DDBJ whole genome shotgun (WGS) entry which is preliminary data.</text>
</comment>
<evidence type="ECO:0008006" key="3">
    <source>
        <dbReference type="Google" id="ProtNLM"/>
    </source>
</evidence>
<dbReference type="Proteomes" id="UP001241537">
    <property type="component" value="Unassembled WGS sequence"/>
</dbReference>
<reference evidence="1" key="1">
    <citation type="submission" date="2023-07" db="EMBL/GenBank/DDBJ databases">
        <title>Genomic Encyclopedia of Type Strains, Phase IV (KMG-IV): sequencing the most valuable type-strain genomes for metagenomic binning, comparative biology and taxonomic classification.</title>
        <authorList>
            <person name="Goeker M."/>
        </authorList>
    </citation>
    <scope>NUCLEOTIDE SEQUENCE</scope>
    <source>
        <strain evidence="1">DSM 19659</strain>
    </source>
</reference>
<gene>
    <name evidence="1" type="ORF">J2S20_002266</name>
</gene>
<protein>
    <recommendedName>
        <fullName evidence="3">DUF1492 domain-containing protein</fullName>
    </recommendedName>
</protein>
<proteinExistence type="predicted"/>
<evidence type="ECO:0000313" key="2">
    <source>
        <dbReference type="Proteomes" id="UP001241537"/>
    </source>
</evidence>
<dbReference type="RefSeq" id="WP_307255451.1">
    <property type="nucleotide sequence ID" value="NZ_JAUSTO010000023.1"/>
</dbReference>
<dbReference type="SUPFAM" id="SSF88659">
    <property type="entry name" value="Sigma3 and sigma4 domains of RNA polymerase sigma factors"/>
    <property type="match status" value="1"/>
</dbReference>
<evidence type="ECO:0000313" key="1">
    <source>
        <dbReference type="EMBL" id="MDQ0153545.1"/>
    </source>
</evidence>
<accession>A0AAE3VCQ5</accession>
<name>A0AAE3VCQ5_9FIRM</name>
<dbReference type="InterPro" id="IPR013324">
    <property type="entry name" value="RNA_pol_sigma_r3/r4-like"/>
</dbReference>
<dbReference type="EMBL" id="JAUSTO010000023">
    <property type="protein sequence ID" value="MDQ0153545.1"/>
    <property type="molecule type" value="Genomic_DNA"/>
</dbReference>
<organism evidence="1 2">
    <name type="scientific">Moryella indoligenes</name>
    <dbReference type="NCBI Taxonomy" id="371674"/>
    <lineage>
        <taxon>Bacteria</taxon>
        <taxon>Bacillati</taxon>
        <taxon>Bacillota</taxon>
        <taxon>Clostridia</taxon>
        <taxon>Lachnospirales</taxon>
        <taxon>Lachnospiraceae</taxon>
        <taxon>Moryella</taxon>
    </lineage>
</organism>